<feature type="chain" id="PRO_5032947100" evidence="2">
    <location>
        <begin position="20"/>
        <end position="92"/>
    </location>
</feature>
<keyword evidence="4" id="KW-1185">Reference proteome</keyword>
<dbReference type="Proteomes" id="UP000636709">
    <property type="component" value="Unassembled WGS sequence"/>
</dbReference>
<protein>
    <submittedName>
        <fullName evidence="3">Uncharacterized protein</fullName>
    </submittedName>
</protein>
<evidence type="ECO:0000256" key="2">
    <source>
        <dbReference type="SAM" id="SignalP"/>
    </source>
</evidence>
<keyword evidence="1" id="KW-1133">Transmembrane helix</keyword>
<keyword evidence="1" id="KW-0472">Membrane</keyword>
<keyword evidence="2" id="KW-0732">Signal</keyword>
<evidence type="ECO:0000256" key="1">
    <source>
        <dbReference type="SAM" id="Phobius"/>
    </source>
</evidence>
<sequence length="92" mass="10495">MLLSSILFIFLSCSACWLAKLSAVMVPGNTTDTLVVGVGVFLMVLFISCLVIHLWIKTQRQRVATYLLNMLFMGFAPSNRMFLALVYWRWKS</sequence>
<feature type="signal peptide" evidence="2">
    <location>
        <begin position="1"/>
        <end position="19"/>
    </location>
</feature>
<comment type="caution">
    <text evidence="3">The sequence shown here is derived from an EMBL/GenBank/DDBJ whole genome shotgun (WGS) entry which is preliminary data.</text>
</comment>
<keyword evidence="1" id="KW-0812">Transmembrane</keyword>
<gene>
    <name evidence="3" type="ORF">HU200_051464</name>
</gene>
<organism evidence="3 4">
    <name type="scientific">Digitaria exilis</name>
    <dbReference type="NCBI Taxonomy" id="1010633"/>
    <lineage>
        <taxon>Eukaryota</taxon>
        <taxon>Viridiplantae</taxon>
        <taxon>Streptophyta</taxon>
        <taxon>Embryophyta</taxon>
        <taxon>Tracheophyta</taxon>
        <taxon>Spermatophyta</taxon>
        <taxon>Magnoliopsida</taxon>
        <taxon>Liliopsida</taxon>
        <taxon>Poales</taxon>
        <taxon>Poaceae</taxon>
        <taxon>PACMAD clade</taxon>
        <taxon>Panicoideae</taxon>
        <taxon>Panicodae</taxon>
        <taxon>Paniceae</taxon>
        <taxon>Anthephorinae</taxon>
        <taxon>Digitaria</taxon>
    </lineage>
</organism>
<proteinExistence type="predicted"/>
<feature type="transmembrane region" description="Helical" evidence="1">
    <location>
        <begin position="34"/>
        <end position="56"/>
    </location>
</feature>
<feature type="transmembrane region" description="Helical" evidence="1">
    <location>
        <begin position="68"/>
        <end position="90"/>
    </location>
</feature>
<evidence type="ECO:0000313" key="3">
    <source>
        <dbReference type="EMBL" id="KAF8669138.1"/>
    </source>
</evidence>
<accession>A0A835AMA0</accession>
<dbReference type="AlphaFoldDB" id="A0A835AMA0"/>
<name>A0A835AMA0_9POAL</name>
<reference evidence="3" key="1">
    <citation type="submission" date="2020-07" db="EMBL/GenBank/DDBJ databases">
        <title>Genome sequence and genetic diversity analysis of an under-domesticated orphan crop, white fonio (Digitaria exilis).</title>
        <authorList>
            <person name="Bennetzen J.L."/>
            <person name="Chen S."/>
            <person name="Ma X."/>
            <person name="Wang X."/>
            <person name="Yssel A.E.J."/>
            <person name="Chaluvadi S.R."/>
            <person name="Johnson M."/>
            <person name="Gangashetty P."/>
            <person name="Hamidou F."/>
            <person name="Sanogo M.D."/>
            <person name="Zwaenepoel A."/>
            <person name="Wallace J."/>
            <person name="Van De Peer Y."/>
            <person name="Van Deynze A."/>
        </authorList>
    </citation>
    <scope>NUCLEOTIDE SEQUENCE</scope>
    <source>
        <tissue evidence="3">Leaves</tissue>
    </source>
</reference>
<dbReference type="EMBL" id="JACEFO010002272">
    <property type="protein sequence ID" value="KAF8669138.1"/>
    <property type="molecule type" value="Genomic_DNA"/>
</dbReference>
<evidence type="ECO:0000313" key="4">
    <source>
        <dbReference type="Proteomes" id="UP000636709"/>
    </source>
</evidence>